<dbReference type="CDD" id="cd03448">
    <property type="entry name" value="HDE_HSD"/>
    <property type="match status" value="1"/>
</dbReference>
<evidence type="ECO:0000313" key="2">
    <source>
        <dbReference type="EMBL" id="TNV67708.1"/>
    </source>
</evidence>
<dbReference type="InterPro" id="IPR002539">
    <property type="entry name" value="MaoC-like_dom"/>
</dbReference>
<dbReference type="GO" id="GO:0004300">
    <property type="term" value="F:enoyl-CoA hydratase activity"/>
    <property type="evidence" value="ECO:0007669"/>
    <property type="project" value="TreeGrafter"/>
</dbReference>
<dbReference type="PANTHER" id="PTHR13078">
    <property type="entry name" value="PEROXISOMAL MULTIFUNCTIONAL ENZYME TYPE 2-RELATED"/>
    <property type="match status" value="1"/>
</dbReference>
<dbReference type="Proteomes" id="UP000785679">
    <property type="component" value="Unassembled WGS sequence"/>
</dbReference>
<proteinExistence type="predicted"/>
<dbReference type="GO" id="GO:0003857">
    <property type="term" value="F:(3S)-3-hydroxyacyl-CoA dehydrogenase (NAD+) activity"/>
    <property type="evidence" value="ECO:0007669"/>
    <property type="project" value="TreeGrafter"/>
</dbReference>
<dbReference type="OrthoDB" id="60204at2759"/>
<dbReference type="GO" id="GO:0006635">
    <property type="term" value="P:fatty acid beta-oxidation"/>
    <property type="evidence" value="ECO:0007669"/>
    <property type="project" value="TreeGrafter"/>
</dbReference>
<dbReference type="Pfam" id="PF01575">
    <property type="entry name" value="MaoC_dehydratas"/>
    <property type="match status" value="1"/>
</dbReference>
<dbReference type="GO" id="GO:0005777">
    <property type="term" value="C:peroxisome"/>
    <property type="evidence" value="ECO:0007669"/>
    <property type="project" value="TreeGrafter"/>
</dbReference>
<gene>
    <name evidence="2" type="ORF">FGO68_gene2908</name>
</gene>
<comment type="caution">
    <text evidence="2">The sequence shown here is derived from an EMBL/GenBank/DDBJ whole genome shotgun (WGS) entry which is preliminary data.</text>
</comment>
<reference evidence="2" key="1">
    <citation type="submission" date="2019-06" db="EMBL/GenBank/DDBJ databases">
        <authorList>
            <person name="Zheng W."/>
        </authorList>
    </citation>
    <scope>NUCLEOTIDE SEQUENCE</scope>
    <source>
        <strain evidence="2">QDHG01</strain>
    </source>
</reference>
<accession>A0A8J8STS7</accession>
<dbReference type="Gene3D" id="3.10.129.10">
    <property type="entry name" value="Hotdog Thioesterase"/>
    <property type="match status" value="1"/>
</dbReference>
<dbReference type="GO" id="GO:0044594">
    <property type="term" value="F:17-beta-hydroxysteroid dehydrogenase (NAD+) activity"/>
    <property type="evidence" value="ECO:0007669"/>
    <property type="project" value="TreeGrafter"/>
</dbReference>
<dbReference type="EMBL" id="RRYP01038119">
    <property type="protein sequence ID" value="TNV67708.1"/>
    <property type="molecule type" value="Genomic_DNA"/>
</dbReference>
<dbReference type="SUPFAM" id="SSF54637">
    <property type="entry name" value="Thioesterase/thiol ester dehydrase-isomerase"/>
    <property type="match status" value="1"/>
</dbReference>
<organism evidence="2 3">
    <name type="scientific">Halteria grandinella</name>
    <dbReference type="NCBI Taxonomy" id="5974"/>
    <lineage>
        <taxon>Eukaryota</taxon>
        <taxon>Sar</taxon>
        <taxon>Alveolata</taxon>
        <taxon>Ciliophora</taxon>
        <taxon>Intramacronucleata</taxon>
        <taxon>Spirotrichea</taxon>
        <taxon>Stichotrichia</taxon>
        <taxon>Sporadotrichida</taxon>
        <taxon>Halteriidae</taxon>
        <taxon>Halteria</taxon>
    </lineage>
</organism>
<evidence type="ECO:0000313" key="3">
    <source>
        <dbReference type="Proteomes" id="UP000785679"/>
    </source>
</evidence>
<dbReference type="AlphaFoldDB" id="A0A8J8STS7"/>
<evidence type="ECO:0000259" key="1">
    <source>
        <dbReference type="Pfam" id="PF01575"/>
    </source>
</evidence>
<feature type="domain" description="MaoC-like" evidence="1">
    <location>
        <begin position="22"/>
        <end position="135"/>
    </location>
</feature>
<protein>
    <recommendedName>
        <fullName evidence="1">MaoC-like domain-containing protein</fullName>
    </recommendedName>
</protein>
<dbReference type="InterPro" id="IPR029069">
    <property type="entry name" value="HotDog_dom_sf"/>
</dbReference>
<sequence length="148" mass="16183">MIRGVGGYGYKGGAAAVIYPEVPKRAPDAVLESTSTANQAFLYRLSGDLNPLHVDQDMAALGGFEKPIIHGLCSAGVTARMIYEKYCNGNPQGLTKFSTRFLSHVFPGETYVVEIWKDGNNLVFQTKTKERGKVAVRGFAELKEQPKL</sequence>
<name>A0A8J8STS7_HALGN</name>
<dbReference type="PANTHER" id="PTHR13078:SF56">
    <property type="entry name" value="PEROXISOMAL MULTIFUNCTIONAL ENZYME TYPE 2"/>
    <property type="match status" value="1"/>
</dbReference>
<keyword evidence="3" id="KW-1185">Reference proteome</keyword>